<name>A0A8J5QHY6_9ASCO</name>
<keyword evidence="5" id="KW-0131">Cell cycle</keyword>
<evidence type="ECO:0000259" key="7">
    <source>
        <dbReference type="Pfam" id="PF12896"/>
    </source>
</evidence>
<dbReference type="Proteomes" id="UP000694255">
    <property type="component" value="Unassembled WGS sequence"/>
</dbReference>
<dbReference type="Pfam" id="PF12894">
    <property type="entry name" value="ANAPC4_WD40"/>
    <property type="match status" value="1"/>
</dbReference>
<dbReference type="GO" id="GO:0051301">
    <property type="term" value="P:cell division"/>
    <property type="evidence" value="ECO:0007669"/>
    <property type="project" value="UniProtKB-KW"/>
</dbReference>
<comment type="caution">
    <text evidence="8">The sequence shown here is derived from an EMBL/GenBank/DDBJ whole genome shotgun (WGS) entry which is preliminary data.</text>
</comment>
<keyword evidence="2" id="KW-0132">Cell division</keyword>
<dbReference type="EMBL" id="JAGSYN010000056">
    <property type="protein sequence ID" value="KAG7664971.1"/>
    <property type="molecule type" value="Genomic_DNA"/>
</dbReference>
<evidence type="ECO:0000256" key="1">
    <source>
        <dbReference type="ARBA" id="ARBA00016067"/>
    </source>
</evidence>
<gene>
    <name evidence="8" type="ORF">J8A68_001499</name>
</gene>
<dbReference type="OrthoDB" id="2110451at2759"/>
<sequence length="559" mass="64739">MVAKFNFTRKMNLVKVYDGKFIGGGLQLKSIDDDNDNGIIWCPCLNLIFMIMNKTSIWVYRINGERIYSINNKSIIKSICFNDNGKYFVTCGAGTSTDGNGIIKIYDSNNGNLIKVLDLSFNKIDFIQWNLHTNQDASQQSLFDINLLNKLPKVSSIDKQEEGGLLEYLVIVDDSNNITLNFNKLLTITGIKLPQDYQILQQLKTGLFDQIFLVKHGDYNYKLLALKYNIVDKNILIDVLIKLCQLIKYQDYVKSQLNDLYKQITPFIQLLDRYMSNLQSDINYPIANYLNDILLTGLITDESTKDFWLNQFGERGYKKLNKLGNSSYDLCRQVIYQHLISSNERMIILINDLKGISIWLKDSNSKDDLGLNKCIIQELISILKHQIKLYYKCLWDIQNEQKLFNQFLSWIKTSIIDRLSKEDEDQQEASDNASISISDILQYINGNLFNSVLCKYFPFEDDFETIRIGDPICNLIDEDNKLETKLKSLLSSVNSFHLSIFIFQEIKSINLPSGYTSLNLQRSNEQQLLLYLIDKDSNLQIMNVETNEFKTIPQHIYKQ</sequence>
<dbReference type="InterPro" id="IPR024790">
    <property type="entry name" value="APC4_long_dom"/>
</dbReference>
<dbReference type="GO" id="GO:0005680">
    <property type="term" value="C:anaphase-promoting complex"/>
    <property type="evidence" value="ECO:0007669"/>
    <property type="project" value="InterPro"/>
</dbReference>
<keyword evidence="3" id="KW-0498">Mitosis</keyword>
<dbReference type="PANTHER" id="PTHR13260:SF0">
    <property type="entry name" value="ANAPHASE-PROMOTING COMPLEX SUBUNIT 4"/>
    <property type="match status" value="1"/>
</dbReference>
<feature type="domain" description="Anaphase-promoting complex subunit 4-like WD40" evidence="6">
    <location>
        <begin position="40"/>
        <end position="130"/>
    </location>
</feature>
<reference evidence="8 9" key="1">
    <citation type="journal article" date="2021" name="DNA Res.">
        <title>Genome analysis of Candida subhashii reveals its hybrid nature and dual mitochondrial genome conformations.</title>
        <authorList>
            <person name="Mixao V."/>
            <person name="Hegedusova E."/>
            <person name="Saus E."/>
            <person name="Pryszcz L.P."/>
            <person name="Cillingova A."/>
            <person name="Nosek J."/>
            <person name="Gabaldon T."/>
        </authorList>
    </citation>
    <scope>NUCLEOTIDE SEQUENCE [LARGE SCALE GENOMIC DNA]</scope>
    <source>
        <strain evidence="8 9">CBS 10753</strain>
    </source>
</reference>
<evidence type="ECO:0000313" key="9">
    <source>
        <dbReference type="Proteomes" id="UP000694255"/>
    </source>
</evidence>
<dbReference type="GO" id="GO:0070979">
    <property type="term" value="P:protein K11-linked ubiquitination"/>
    <property type="evidence" value="ECO:0007669"/>
    <property type="project" value="TreeGrafter"/>
</dbReference>
<evidence type="ECO:0000256" key="5">
    <source>
        <dbReference type="ARBA" id="ARBA00023306"/>
    </source>
</evidence>
<protein>
    <recommendedName>
        <fullName evidence="1">Anaphase-promoting complex subunit 4</fullName>
    </recommendedName>
</protein>
<feature type="domain" description="Anaphase-promoting complex subunit 4 long" evidence="7">
    <location>
        <begin position="224"/>
        <end position="422"/>
    </location>
</feature>
<accession>A0A8J5QHY6</accession>
<organism evidence="8 9">
    <name type="scientific">[Candida] subhashii</name>
    <dbReference type="NCBI Taxonomy" id="561895"/>
    <lineage>
        <taxon>Eukaryota</taxon>
        <taxon>Fungi</taxon>
        <taxon>Dikarya</taxon>
        <taxon>Ascomycota</taxon>
        <taxon>Saccharomycotina</taxon>
        <taxon>Pichiomycetes</taxon>
        <taxon>Debaryomycetaceae</taxon>
        <taxon>Spathaspora</taxon>
    </lineage>
</organism>
<dbReference type="GO" id="GO:0034399">
    <property type="term" value="C:nuclear periphery"/>
    <property type="evidence" value="ECO:0007669"/>
    <property type="project" value="TreeGrafter"/>
</dbReference>
<dbReference type="AlphaFoldDB" id="A0A8J5QHY6"/>
<evidence type="ECO:0000256" key="2">
    <source>
        <dbReference type="ARBA" id="ARBA00022618"/>
    </source>
</evidence>
<dbReference type="PANTHER" id="PTHR13260">
    <property type="entry name" value="ANAPHASE PROMOTING COMPLEX SUBUNIT 4 APC4"/>
    <property type="match status" value="1"/>
</dbReference>
<dbReference type="GeneID" id="73468300"/>
<proteinExistence type="predicted"/>
<evidence type="ECO:0000313" key="8">
    <source>
        <dbReference type="EMBL" id="KAG7664971.1"/>
    </source>
</evidence>
<dbReference type="InterPro" id="IPR024977">
    <property type="entry name" value="Apc4-like_WD40_dom"/>
</dbReference>
<dbReference type="InterPro" id="IPR024789">
    <property type="entry name" value="APC4"/>
</dbReference>
<keyword evidence="4" id="KW-0833">Ubl conjugation pathway</keyword>
<evidence type="ECO:0000256" key="3">
    <source>
        <dbReference type="ARBA" id="ARBA00022776"/>
    </source>
</evidence>
<evidence type="ECO:0000256" key="4">
    <source>
        <dbReference type="ARBA" id="ARBA00022786"/>
    </source>
</evidence>
<dbReference type="Pfam" id="PF12896">
    <property type="entry name" value="ANAPC4"/>
    <property type="match status" value="1"/>
</dbReference>
<dbReference type="GO" id="GO:0031145">
    <property type="term" value="P:anaphase-promoting complex-dependent catabolic process"/>
    <property type="evidence" value="ECO:0007669"/>
    <property type="project" value="InterPro"/>
</dbReference>
<evidence type="ECO:0000259" key="6">
    <source>
        <dbReference type="Pfam" id="PF12894"/>
    </source>
</evidence>
<keyword evidence="9" id="KW-1185">Reference proteome</keyword>
<dbReference type="RefSeq" id="XP_049265203.1">
    <property type="nucleotide sequence ID" value="XM_049405159.1"/>
</dbReference>